<feature type="transmembrane region" description="Helical" evidence="12">
    <location>
        <begin position="232"/>
        <end position="251"/>
    </location>
</feature>
<feature type="domain" description="Sodium/calcium exchanger membrane region" evidence="13">
    <location>
        <begin position="106"/>
        <end position="250"/>
    </location>
</feature>
<keyword evidence="7 12" id="KW-1133">Transmembrane helix</keyword>
<keyword evidence="5 12" id="KW-0812">Transmembrane</keyword>
<name>A0A2C9VIJ6_MANES</name>
<feature type="transmembrane region" description="Helical" evidence="12">
    <location>
        <begin position="397"/>
        <end position="416"/>
    </location>
</feature>
<organism evidence="14 15">
    <name type="scientific">Manihot esculenta</name>
    <name type="common">Cassava</name>
    <name type="synonym">Jatropha manihot</name>
    <dbReference type="NCBI Taxonomy" id="3983"/>
    <lineage>
        <taxon>Eukaryota</taxon>
        <taxon>Viridiplantae</taxon>
        <taxon>Streptophyta</taxon>
        <taxon>Embryophyta</taxon>
        <taxon>Tracheophyta</taxon>
        <taxon>Spermatophyta</taxon>
        <taxon>Magnoliopsida</taxon>
        <taxon>eudicotyledons</taxon>
        <taxon>Gunneridae</taxon>
        <taxon>Pentapetalae</taxon>
        <taxon>rosids</taxon>
        <taxon>fabids</taxon>
        <taxon>Malpighiales</taxon>
        <taxon>Euphorbiaceae</taxon>
        <taxon>Crotonoideae</taxon>
        <taxon>Manihoteae</taxon>
        <taxon>Manihot</taxon>
    </lineage>
</organism>
<dbReference type="Gene3D" id="1.20.1420.30">
    <property type="entry name" value="NCX, central ion-binding region"/>
    <property type="match status" value="1"/>
</dbReference>
<keyword evidence="8" id="KW-0915">Sodium</keyword>
<dbReference type="AlphaFoldDB" id="A0A2C9VIJ6"/>
<accession>A0A2C9VIJ6</accession>
<sequence length="568" mass="62166">MGILVSLSENRRCIIFLNISFLLVACVFLIIQFNSARFLVLTSSQPSNDDSQQDCKGFESLEDNLAKCHYLTSRINPCVSEGYIDYLHLFYCNFGRIPLLGHCLLFLWLLLLFYLLGNTASEYFCSSLENLSSLLKLSPTIAGVTLLSLGNGAPDVFSSLVSFMGSGTGDIGFNTVLGGASFVTCVVVGFMSILLKQKQITVNKAAFLRDVCFLLLVLASLSFILIHGEINIWGAIGFLSMYIFYVVFVYVSDIHWSSGYCSDLSIPILSSMGKLEVNVIEEGSLEDVAEVEMKNCCFCITLPAPCLMLINILEMPLYLPRRLTIPVVCEKKWSKPIAVASVTLAPVLLSVLWNPQGDDAGFLNSLVVYGIGLLFGMIFGVIAYVRTENASPPKKCLFPWLAGGFLMSVIWSYIIAQELVALLVSLGYIFEVSPSILGLTVLAWGNSVGDLITNLTMAFNGSPEGAQVAISGCYAGPIFNILFGLGLSLVGSSWHQYPSSVVIPRDLYLLETLCFLVAGLLWALVILPCRKMRLDRVLGAGLLAIYIISMSMRLIQTLGSFQFQVIDS</sequence>
<dbReference type="EMBL" id="CM004394">
    <property type="protein sequence ID" value="OAY44467.1"/>
    <property type="molecule type" value="Genomic_DNA"/>
</dbReference>
<reference evidence="15" key="1">
    <citation type="journal article" date="2016" name="Nat. Biotechnol.">
        <title>Sequencing wild and cultivated cassava and related species reveals extensive interspecific hybridization and genetic diversity.</title>
        <authorList>
            <person name="Bredeson J.V."/>
            <person name="Lyons J.B."/>
            <person name="Prochnik S.E."/>
            <person name="Wu G.A."/>
            <person name="Ha C.M."/>
            <person name="Edsinger-Gonzales E."/>
            <person name="Grimwood J."/>
            <person name="Schmutz J."/>
            <person name="Rabbi I.Y."/>
            <person name="Egesi C."/>
            <person name="Nauluvula P."/>
            <person name="Lebot V."/>
            <person name="Ndunguru J."/>
            <person name="Mkamilo G."/>
            <person name="Bart R.S."/>
            <person name="Setter T.L."/>
            <person name="Gleadow R.M."/>
            <person name="Kulakow P."/>
            <person name="Ferguson M.E."/>
            <person name="Rounsley S."/>
            <person name="Rokhsar D.S."/>
        </authorList>
    </citation>
    <scope>NUCLEOTIDE SEQUENCE [LARGE SCALE GENOMIC DNA]</scope>
    <source>
        <strain evidence="15">cv. AM560-2</strain>
    </source>
</reference>
<keyword evidence="10" id="KW-0739">Sodium transport</keyword>
<dbReference type="Pfam" id="PF01699">
    <property type="entry name" value="Na_Ca_ex"/>
    <property type="match status" value="2"/>
</dbReference>
<keyword evidence="3" id="KW-0050">Antiport</keyword>
<dbReference type="GO" id="GO:0008324">
    <property type="term" value="F:monoatomic cation transmembrane transporter activity"/>
    <property type="evidence" value="ECO:0000318"/>
    <property type="project" value="GO_Central"/>
</dbReference>
<feature type="transmembrane region" description="Helical" evidence="12">
    <location>
        <begin position="422"/>
        <end position="445"/>
    </location>
</feature>
<evidence type="ECO:0000259" key="13">
    <source>
        <dbReference type="Pfam" id="PF01699"/>
    </source>
</evidence>
<feature type="domain" description="Sodium/calcium exchanger membrane region" evidence="13">
    <location>
        <begin position="401"/>
        <end position="552"/>
    </location>
</feature>
<evidence type="ECO:0000256" key="6">
    <source>
        <dbReference type="ARBA" id="ARBA00022958"/>
    </source>
</evidence>
<comment type="subcellular location">
    <subcellularLocation>
        <location evidence="1">Membrane</location>
        <topology evidence="1">Multi-pass membrane protein</topology>
    </subcellularLocation>
</comment>
<dbReference type="GO" id="GO:0006813">
    <property type="term" value="P:potassium ion transport"/>
    <property type="evidence" value="ECO:0007669"/>
    <property type="project" value="UniProtKB-KW"/>
</dbReference>
<feature type="transmembrane region" description="Helical" evidence="12">
    <location>
        <begin position="366"/>
        <end position="385"/>
    </location>
</feature>
<keyword evidence="15" id="KW-1185">Reference proteome</keyword>
<keyword evidence="10" id="KW-0406">Ion transport</keyword>
<dbReference type="GO" id="GO:0016020">
    <property type="term" value="C:membrane"/>
    <property type="evidence" value="ECO:0000318"/>
    <property type="project" value="GO_Central"/>
</dbReference>
<dbReference type="InterPro" id="IPR044880">
    <property type="entry name" value="NCX_ion-bd_dom_sf"/>
</dbReference>
<dbReference type="InterPro" id="IPR004837">
    <property type="entry name" value="NaCa_Exmemb"/>
</dbReference>
<feature type="transmembrane region" description="Helical" evidence="12">
    <location>
        <begin position="12"/>
        <end position="33"/>
    </location>
</feature>
<protein>
    <recommendedName>
        <fullName evidence="13">Sodium/calcium exchanger membrane region domain-containing protein</fullName>
    </recommendedName>
</protein>
<dbReference type="GO" id="GO:0006812">
    <property type="term" value="P:monoatomic cation transport"/>
    <property type="evidence" value="ECO:0000318"/>
    <property type="project" value="GO_Central"/>
</dbReference>
<feature type="transmembrane region" description="Helical" evidence="12">
    <location>
        <begin position="128"/>
        <end position="151"/>
    </location>
</feature>
<feature type="transmembrane region" description="Helical" evidence="12">
    <location>
        <begin position="337"/>
        <end position="354"/>
    </location>
</feature>
<feature type="transmembrane region" description="Helical" evidence="12">
    <location>
        <begin position="97"/>
        <end position="116"/>
    </location>
</feature>
<evidence type="ECO:0000256" key="3">
    <source>
        <dbReference type="ARBA" id="ARBA00022449"/>
    </source>
</evidence>
<evidence type="ECO:0000256" key="12">
    <source>
        <dbReference type="SAM" id="Phobius"/>
    </source>
</evidence>
<evidence type="ECO:0000256" key="10">
    <source>
        <dbReference type="ARBA" id="ARBA00023201"/>
    </source>
</evidence>
<keyword evidence="4" id="KW-0633">Potassium transport</keyword>
<dbReference type="OrthoDB" id="407410at2759"/>
<evidence type="ECO:0000313" key="14">
    <source>
        <dbReference type="EMBL" id="OAY44467.1"/>
    </source>
</evidence>
<evidence type="ECO:0000256" key="11">
    <source>
        <dbReference type="ARBA" id="ARBA00038187"/>
    </source>
</evidence>
<evidence type="ECO:0000256" key="2">
    <source>
        <dbReference type="ARBA" id="ARBA00022448"/>
    </source>
</evidence>
<proteinExistence type="inferred from homology"/>
<feature type="transmembrane region" description="Helical" evidence="12">
    <location>
        <begin position="466"/>
        <end position="487"/>
    </location>
</feature>
<evidence type="ECO:0000256" key="1">
    <source>
        <dbReference type="ARBA" id="ARBA00004141"/>
    </source>
</evidence>
<dbReference type="Gramene" id="Manes.08G152900.1.v8.1">
    <property type="protein sequence ID" value="Manes.08G152900.1.v8.1.CDS.1"/>
    <property type="gene ID" value="Manes.08G152900.v8.1"/>
</dbReference>
<evidence type="ECO:0000256" key="7">
    <source>
        <dbReference type="ARBA" id="ARBA00022989"/>
    </source>
</evidence>
<gene>
    <name evidence="14" type="ORF">MANES_08G152900v8</name>
</gene>
<feature type="transmembrane region" description="Helical" evidence="12">
    <location>
        <begin position="207"/>
        <end position="226"/>
    </location>
</feature>
<evidence type="ECO:0000313" key="15">
    <source>
        <dbReference type="Proteomes" id="UP000091857"/>
    </source>
</evidence>
<dbReference type="GO" id="GO:0015297">
    <property type="term" value="F:antiporter activity"/>
    <property type="evidence" value="ECO:0007669"/>
    <property type="project" value="UniProtKB-KW"/>
</dbReference>
<feature type="transmembrane region" description="Helical" evidence="12">
    <location>
        <begin position="507"/>
        <end position="525"/>
    </location>
</feature>
<comment type="caution">
    <text evidence="14">The sequence shown here is derived from an EMBL/GenBank/DDBJ whole genome shotgun (WGS) entry which is preliminary data.</text>
</comment>
<evidence type="ECO:0000256" key="5">
    <source>
        <dbReference type="ARBA" id="ARBA00022692"/>
    </source>
</evidence>
<dbReference type="InterPro" id="IPR051359">
    <property type="entry name" value="CaCA_antiporter"/>
</dbReference>
<comment type="similarity">
    <text evidence="11">Belongs to the Ca(2+):cation antiporter (CaCA) (TC 2.A.19) family. Cation/calcium exchanger (CCX) subfamily.</text>
</comment>
<keyword evidence="9 12" id="KW-0472">Membrane</keyword>
<evidence type="ECO:0000256" key="8">
    <source>
        <dbReference type="ARBA" id="ARBA00023053"/>
    </source>
</evidence>
<evidence type="ECO:0000256" key="4">
    <source>
        <dbReference type="ARBA" id="ARBA00022538"/>
    </source>
</evidence>
<keyword evidence="6" id="KW-0630">Potassium</keyword>
<dbReference type="GO" id="GO:0006814">
    <property type="term" value="P:sodium ion transport"/>
    <property type="evidence" value="ECO:0007669"/>
    <property type="project" value="UniProtKB-KW"/>
</dbReference>
<evidence type="ECO:0000256" key="9">
    <source>
        <dbReference type="ARBA" id="ARBA00023136"/>
    </source>
</evidence>
<dbReference type="PANTHER" id="PTHR12266">
    <property type="entry name" value="NA+/CA2+ K+ INDEPENDENT EXCHANGER"/>
    <property type="match status" value="1"/>
</dbReference>
<feature type="transmembrane region" description="Helical" evidence="12">
    <location>
        <begin position="537"/>
        <end position="555"/>
    </location>
</feature>
<feature type="transmembrane region" description="Helical" evidence="12">
    <location>
        <begin position="171"/>
        <end position="195"/>
    </location>
</feature>
<dbReference type="Proteomes" id="UP000091857">
    <property type="component" value="Chromosome 8"/>
</dbReference>
<keyword evidence="2" id="KW-0813">Transport</keyword>
<dbReference type="PANTHER" id="PTHR12266:SF18">
    <property type="entry name" value="CATION_CALCIUM EXCHANGER 2"/>
    <property type="match status" value="1"/>
</dbReference>